<evidence type="ECO:0000256" key="6">
    <source>
        <dbReference type="ARBA" id="ARBA00023316"/>
    </source>
</evidence>
<dbReference type="eggNOG" id="COG2348">
    <property type="taxonomic scope" value="Bacteria"/>
</dbReference>
<evidence type="ECO:0000256" key="4">
    <source>
        <dbReference type="ARBA" id="ARBA00022984"/>
    </source>
</evidence>
<comment type="caution">
    <text evidence="7">The sequence shown here is derived from an EMBL/GenBank/DDBJ whole genome shotgun (WGS) entry which is preliminary data.</text>
</comment>
<keyword evidence="6" id="KW-0961">Cell wall biogenesis/degradation</keyword>
<keyword evidence="5" id="KW-0012">Acyltransferase</keyword>
<dbReference type="GO" id="GO:0016755">
    <property type="term" value="F:aminoacyltransferase activity"/>
    <property type="evidence" value="ECO:0007669"/>
    <property type="project" value="InterPro"/>
</dbReference>
<evidence type="ECO:0000256" key="1">
    <source>
        <dbReference type="ARBA" id="ARBA00009943"/>
    </source>
</evidence>
<dbReference type="InterPro" id="IPR050644">
    <property type="entry name" value="PG_Glycine_Bridge_Synth"/>
</dbReference>
<comment type="similarity">
    <text evidence="1">Belongs to the FemABX family.</text>
</comment>
<dbReference type="STRING" id="883081.HMPREF9698_00025"/>
<protein>
    <recommendedName>
        <fullName evidence="9">BioF2-like acetyltransferase domain-containing protein</fullName>
    </recommendedName>
</protein>
<dbReference type="AlphaFoldDB" id="K9EZ19"/>
<name>K9EZ19_9LACT</name>
<dbReference type="Proteomes" id="UP000009875">
    <property type="component" value="Unassembled WGS sequence"/>
</dbReference>
<evidence type="ECO:0008006" key="9">
    <source>
        <dbReference type="Google" id="ProtNLM"/>
    </source>
</evidence>
<dbReference type="PROSITE" id="PS51191">
    <property type="entry name" value="FEMABX"/>
    <property type="match status" value="1"/>
</dbReference>
<dbReference type="InterPro" id="IPR016181">
    <property type="entry name" value="Acyl_CoA_acyltransferase"/>
</dbReference>
<keyword evidence="2" id="KW-0808">Transferase</keyword>
<evidence type="ECO:0000313" key="7">
    <source>
        <dbReference type="EMBL" id="EKU94435.1"/>
    </source>
</evidence>
<gene>
    <name evidence="7" type="ORF">HMPREF9698_00025</name>
</gene>
<dbReference type="PANTHER" id="PTHR36174">
    <property type="entry name" value="LIPID II:GLYCINE GLYCYLTRANSFERASE"/>
    <property type="match status" value="1"/>
</dbReference>
<dbReference type="GO" id="GO:0008360">
    <property type="term" value="P:regulation of cell shape"/>
    <property type="evidence" value="ECO:0007669"/>
    <property type="project" value="UniProtKB-KW"/>
</dbReference>
<dbReference type="GO" id="GO:0071555">
    <property type="term" value="P:cell wall organization"/>
    <property type="evidence" value="ECO:0007669"/>
    <property type="project" value="UniProtKB-KW"/>
</dbReference>
<keyword evidence="3" id="KW-0133">Cell shape</keyword>
<dbReference type="PATRIC" id="fig|883081.3.peg.26"/>
<dbReference type="PANTHER" id="PTHR36174:SF1">
    <property type="entry name" value="LIPID II:GLYCINE GLYCYLTRANSFERASE"/>
    <property type="match status" value="1"/>
</dbReference>
<dbReference type="EMBL" id="AGXA01000001">
    <property type="protein sequence ID" value="EKU94435.1"/>
    <property type="molecule type" value="Genomic_DNA"/>
</dbReference>
<dbReference type="Pfam" id="PF02388">
    <property type="entry name" value="FemAB"/>
    <property type="match status" value="1"/>
</dbReference>
<reference evidence="7 8" key="1">
    <citation type="submission" date="2012-09" db="EMBL/GenBank/DDBJ databases">
        <title>The Genome Sequence of Alloiococcus otitis ATCC 51267.</title>
        <authorList>
            <consortium name="The Broad Institute Genome Sequencing Platform"/>
            <person name="Earl A."/>
            <person name="Ward D."/>
            <person name="Feldgarden M."/>
            <person name="Gevers D."/>
            <person name="Huys G."/>
            <person name="Walker B."/>
            <person name="Young S.K."/>
            <person name="Zeng Q."/>
            <person name="Gargeya S."/>
            <person name="Fitzgerald M."/>
            <person name="Haas B."/>
            <person name="Abouelleil A."/>
            <person name="Alvarado L."/>
            <person name="Arachchi H.M."/>
            <person name="Berlin A.M."/>
            <person name="Chapman S.B."/>
            <person name="Goldberg J."/>
            <person name="Griggs A."/>
            <person name="Gujja S."/>
            <person name="Hansen M."/>
            <person name="Howarth C."/>
            <person name="Imamovic A."/>
            <person name="Larimer J."/>
            <person name="McCowen C."/>
            <person name="Montmayeur A."/>
            <person name="Murphy C."/>
            <person name="Neiman D."/>
            <person name="Pearson M."/>
            <person name="Priest M."/>
            <person name="Roberts A."/>
            <person name="Saif S."/>
            <person name="Shea T."/>
            <person name="Sisk P."/>
            <person name="Sykes S."/>
            <person name="Wortman J."/>
            <person name="Nusbaum C."/>
            <person name="Birren B."/>
        </authorList>
    </citation>
    <scope>NUCLEOTIDE SEQUENCE [LARGE SCALE GENOMIC DNA]</scope>
    <source>
        <strain evidence="7 8">ATCC 51267</strain>
    </source>
</reference>
<keyword evidence="4" id="KW-0573">Peptidoglycan synthesis</keyword>
<accession>K9EZ19</accession>
<proteinExistence type="inferred from homology"/>
<dbReference type="Gene3D" id="3.40.630.30">
    <property type="match status" value="2"/>
</dbReference>
<evidence type="ECO:0000256" key="3">
    <source>
        <dbReference type="ARBA" id="ARBA00022960"/>
    </source>
</evidence>
<evidence type="ECO:0000256" key="2">
    <source>
        <dbReference type="ARBA" id="ARBA00022679"/>
    </source>
</evidence>
<dbReference type="InterPro" id="IPR003447">
    <property type="entry name" value="FEMABX"/>
</dbReference>
<evidence type="ECO:0000313" key="8">
    <source>
        <dbReference type="Proteomes" id="UP000009875"/>
    </source>
</evidence>
<sequence length="338" mass="39725">MPLLDLNDHDRVQEYEDFVQNHPQGHLMQSTKWIQVKEGWDGDYVYLTDDQDRIKACLSILSVKNDGEHAFLYAPRGPVCDFHDTDLVTDLIKEAQVVADKHKAFLLRMDPETLHDPDLVEKYRDLGYTFRSAEQEDEHVFSNPRFHMMTDLRGHDEESLLMAFTSNNRRKIRKTYKNNLQTHYLTVDDEGYDQALDDFYELTQIMAERQGITHRPKDYFDRLMHSFEDAKLFQTYHEDDLLATCILVSYNKKSFYMYAASSNKKRNLNGSLQENYEAMKYALARGSEEYDMGGVFGFDKSDGLYRFKKIFTGHEGLKEFMGELDVVYDQDLYDDFIS</sequence>
<keyword evidence="8" id="KW-1185">Reference proteome</keyword>
<organism evidence="7 8">
    <name type="scientific">Alloiococcus otitis ATCC 51267</name>
    <dbReference type="NCBI Taxonomy" id="883081"/>
    <lineage>
        <taxon>Bacteria</taxon>
        <taxon>Bacillati</taxon>
        <taxon>Bacillota</taxon>
        <taxon>Bacilli</taxon>
        <taxon>Lactobacillales</taxon>
        <taxon>Carnobacteriaceae</taxon>
        <taxon>Alloiococcus</taxon>
    </lineage>
</organism>
<dbReference type="GO" id="GO:0009252">
    <property type="term" value="P:peptidoglycan biosynthetic process"/>
    <property type="evidence" value="ECO:0007669"/>
    <property type="project" value="UniProtKB-KW"/>
</dbReference>
<dbReference type="SUPFAM" id="SSF55729">
    <property type="entry name" value="Acyl-CoA N-acyltransferases (Nat)"/>
    <property type="match status" value="2"/>
</dbReference>
<dbReference type="HOGENOM" id="CLU_048411_0_1_9"/>
<dbReference type="RefSeq" id="WP_003776083.1">
    <property type="nucleotide sequence ID" value="NZ_JH992957.1"/>
</dbReference>
<evidence type="ECO:0000256" key="5">
    <source>
        <dbReference type="ARBA" id="ARBA00023315"/>
    </source>
</evidence>